<dbReference type="GO" id="GO:0005886">
    <property type="term" value="C:plasma membrane"/>
    <property type="evidence" value="ECO:0007669"/>
    <property type="project" value="TreeGrafter"/>
</dbReference>
<dbReference type="SUPFAM" id="SSF103473">
    <property type="entry name" value="MFS general substrate transporter"/>
    <property type="match status" value="1"/>
</dbReference>
<dbReference type="InterPro" id="IPR011701">
    <property type="entry name" value="MFS"/>
</dbReference>
<dbReference type="AlphaFoldDB" id="W3XFP7"/>
<feature type="transmembrane region" description="Helical" evidence="5">
    <location>
        <begin position="507"/>
        <end position="531"/>
    </location>
</feature>
<feature type="transmembrane region" description="Helical" evidence="5">
    <location>
        <begin position="193"/>
        <end position="215"/>
    </location>
</feature>
<accession>W3XFP7</accession>
<dbReference type="Proteomes" id="UP000030651">
    <property type="component" value="Unassembled WGS sequence"/>
</dbReference>
<feature type="transmembrane region" description="Helical" evidence="5">
    <location>
        <begin position="475"/>
        <end position="495"/>
    </location>
</feature>
<comment type="subcellular location">
    <subcellularLocation>
        <location evidence="1">Membrane</location>
        <topology evidence="1">Multi-pass membrane protein</topology>
    </subcellularLocation>
</comment>
<evidence type="ECO:0000313" key="7">
    <source>
        <dbReference type="Proteomes" id="UP000030651"/>
    </source>
</evidence>
<feature type="transmembrane region" description="Helical" evidence="5">
    <location>
        <begin position="322"/>
        <end position="347"/>
    </location>
</feature>
<dbReference type="InterPro" id="IPR036259">
    <property type="entry name" value="MFS_trans_sf"/>
</dbReference>
<keyword evidence="4 5" id="KW-0472">Membrane</keyword>
<evidence type="ECO:0008006" key="8">
    <source>
        <dbReference type="Google" id="ProtNLM"/>
    </source>
</evidence>
<dbReference type="RefSeq" id="XP_007829626.1">
    <property type="nucleotide sequence ID" value="XM_007831435.1"/>
</dbReference>
<dbReference type="eggNOG" id="KOG0255">
    <property type="taxonomic scope" value="Eukaryota"/>
</dbReference>
<protein>
    <recommendedName>
        <fullName evidence="8">Major facilitator superfamily (MFS) profile domain-containing protein</fullName>
    </recommendedName>
</protein>
<keyword evidence="7" id="KW-1185">Reference proteome</keyword>
<evidence type="ECO:0000256" key="1">
    <source>
        <dbReference type="ARBA" id="ARBA00004141"/>
    </source>
</evidence>
<evidence type="ECO:0000256" key="5">
    <source>
        <dbReference type="SAM" id="Phobius"/>
    </source>
</evidence>
<gene>
    <name evidence="6" type="ORF">PFICI_02854</name>
</gene>
<dbReference type="GO" id="GO:0022857">
    <property type="term" value="F:transmembrane transporter activity"/>
    <property type="evidence" value="ECO:0007669"/>
    <property type="project" value="InterPro"/>
</dbReference>
<proteinExistence type="predicted"/>
<dbReference type="Gene3D" id="1.20.1250.20">
    <property type="entry name" value="MFS general substrate transporter like domains"/>
    <property type="match status" value="1"/>
</dbReference>
<dbReference type="OMA" id="YDGAMNI"/>
<organism evidence="6 7">
    <name type="scientific">Pestalotiopsis fici (strain W106-1 / CGMCC3.15140)</name>
    <dbReference type="NCBI Taxonomy" id="1229662"/>
    <lineage>
        <taxon>Eukaryota</taxon>
        <taxon>Fungi</taxon>
        <taxon>Dikarya</taxon>
        <taxon>Ascomycota</taxon>
        <taxon>Pezizomycotina</taxon>
        <taxon>Sordariomycetes</taxon>
        <taxon>Xylariomycetidae</taxon>
        <taxon>Amphisphaeriales</taxon>
        <taxon>Sporocadaceae</taxon>
        <taxon>Pestalotiopsis</taxon>
    </lineage>
</organism>
<dbReference type="Pfam" id="PF07690">
    <property type="entry name" value="MFS_1"/>
    <property type="match status" value="1"/>
</dbReference>
<dbReference type="PANTHER" id="PTHR23502">
    <property type="entry name" value="MAJOR FACILITATOR SUPERFAMILY"/>
    <property type="match status" value="1"/>
</dbReference>
<sequence length="547" mass="59738">MGVEDPKVPAPEAETIEAVEMGREPRVPGAHGAGTVRLLDENTVVLIPTPSPDPKDPLNLPAWRKFMVIFIVGVYSAFAVATTSGLGAVYPEVMAAYPGQESQATDLLTYPTLFMGIGNLIAMPLCVAIGRRPVFLLSMVLLVASGIWCACSKSLSSHIAGRDVFSMAAGQSEALAPMIVQEIHFLHERGSKVAWFVGVQTAGTAAFFVATVYIVPAIGLGWWYGIITIINGIVLILAFFFVVETKFDRPEDALEGEVHLHLDENGDPIAKGGRELLFRVTTAQNHVLQPEKFGPRTWRHDLKIFHVQPDWKACLLFYKDTALGLALPTILWLVLLNGAFLGVYVYQASTFAQILMAPPYSFTSADLGWVQLAQVLDCVIMVPLLGYGSDRVVKLMSRWRKGIFEPEYRLIVLAIPAVAVVIACVLYGQAGQFPNLWSWMTIVAPYHLGYFSFLGANLVGITYAVDSFPERAGPLLLLICAGRGFISFGLSYSTVPLINLTGYNGAMNVFAIICGILSALGIPAYFFGGVVRRWATRTFWKPVENVD</sequence>
<dbReference type="OrthoDB" id="5215911at2759"/>
<dbReference type="HOGENOM" id="CLU_008455_13_4_1"/>
<feature type="transmembrane region" description="Helical" evidence="5">
    <location>
        <begin position="436"/>
        <end position="463"/>
    </location>
</feature>
<dbReference type="PANTHER" id="PTHR23502:SF164">
    <property type="entry name" value="MAJOR FACILITATOR SUPERFAMILY (MFS) PROFILE DOMAIN-CONTAINING PROTEIN"/>
    <property type="match status" value="1"/>
</dbReference>
<dbReference type="InParanoid" id="W3XFP7"/>
<keyword evidence="3 5" id="KW-1133">Transmembrane helix</keyword>
<dbReference type="EMBL" id="KI912110">
    <property type="protein sequence ID" value="ETS84829.1"/>
    <property type="molecule type" value="Genomic_DNA"/>
</dbReference>
<dbReference type="GeneID" id="19267867"/>
<name>W3XFP7_PESFW</name>
<feature type="transmembrane region" description="Helical" evidence="5">
    <location>
        <begin position="367"/>
        <end position="387"/>
    </location>
</feature>
<feature type="transmembrane region" description="Helical" evidence="5">
    <location>
        <begin position="408"/>
        <end position="430"/>
    </location>
</feature>
<evidence type="ECO:0000256" key="3">
    <source>
        <dbReference type="ARBA" id="ARBA00022989"/>
    </source>
</evidence>
<evidence type="ECO:0000256" key="4">
    <source>
        <dbReference type="ARBA" id="ARBA00023136"/>
    </source>
</evidence>
<feature type="transmembrane region" description="Helical" evidence="5">
    <location>
        <begin position="110"/>
        <end position="129"/>
    </location>
</feature>
<reference evidence="7" key="1">
    <citation type="journal article" date="2015" name="BMC Genomics">
        <title>Genomic and transcriptomic analysis of the endophytic fungus Pestalotiopsis fici reveals its lifestyle and high potential for synthesis of natural products.</title>
        <authorList>
            <person name="Wang X."/>
            <person name="Zhang X."/>
            <person name="Liu L."/>
            <person name="Xiang M."/>
            <person name="Wang W."/>
            <person name="Sun X."/>
            <person name="Che Y."/>
            <person name="Guo L."/>
            <person name="Liu G."/>
            <person name="Guo L."/>
            <person name="Wang C."/>
            <person name="Yin W.B."/>
            <person name="Stadler M."/>
            <person name="Zhang X."/>
            <person name="Liu X."/>
        </authorList>
    </citation>
    <scope>NUCLEOTIDE SEQUENCE [LARGE SCALE GENOMIC DNA]</scope>
    <source>
        <strain evidence="7">W106-1 / CGMCC3.15140</strain>
    </source>
</reference>
<keyword evidence="2 5" id="KW-0812">Transmembrane</keyword>
<evidence type="ECO:0000256" key="2">
    <source>
        <dbReference type="ARBA" id="ARBA00022692"/>
    </source>
</evidence>
<evidence type="ECO:0000313" key="6">
    <source>
        <dbReference type="EMBL" id="ETS84829.1"/>
    </source>
</evidence>
<feature type="transmembrane region" description="Helical" evidence="5">
    <location>
        <begin position="66"/>
        <end position="90"/>
    </location>
</feature>
<dbReference type="KEGG" id="pfy:PFICI_02854"/>
<feature type="transmembrane region" description="Helical" evidence="5">
    <location>
        <begin position="221"/>
        <end position="243"/>
    </location>
</feature>